<keyword evidence="1" id="KW-0472">Membrane</keyword>
<reference evidence="2 3" key="1">
    <citation type="journal article" date="2015" name="Appl. Environ. Microbiol.">
        <title>Two Phages, phiIPLA-RODI and phiIPLA-C1C, Lyse Mono- and Dual-Species Staphylococcal Biofilms.</title>
        <authorList>
            <person name="Gutierrez D."/>
            <person name="Vandenheuvel D."/>
            <person name="Martinez B."/>
            <person name="Rodriguez A."/>
            <person name="Lavigne R."/>
            <person name="Garcia P."/>
        </authorList>
    </citation>
    <scope>NUCLEOTIDE SEQUENCE [LARGE SCALE GENOMIC DNA]</scope>
</reference>
<dbReference type="Proteomes" id="UP000032689">
    <property type="component" value="Segment"/>
</dbReference>
<dbReference type="KEGG" id="vg:26640980"/>
<keyword evidence="1" id="KW-1133">Transmembrane helix</keyword>
<evidence type="ECO:0000256" key="1">
    <source>
        <dbReference type="SAM" id="Phobius"/>
    </source>
</evidence>
<dbReference type="OrthoDB" id="33288at10239"/>
<accession>A0A0D3MVL9</accession>
<protein>
    <submittedName>
        <fullName evidence="2">Uncharacterized protein</fullName>
    </submittedName>
</protein>
<keyword evidence="3" id="KW-1185">Reference proteome</keyword>
<name>A0A0D3MVL9_9CAUD</name>
<evidence type="ECO:0000313" key="2">
    <source>
        <dbReference type="EMBL" id="AJA42283.1"/>
    </source>
</evidence>
<dbReference type="RefSeq" id="YP_009214563.1">
    <property type="nucleotide sequence ID" value="NC_028962.1"/>
</dbReference>
<dbReference type="EMBL" id="KP027447">
    <property type="protein sequence ID" value="AJA42283.1"/>
    <property type="molecule type" value="Genomic_DNA"/>
</dbReference>
<sequence length="369" mass="43413">MKIVLGMMIVFVVFLVIFSVIFAFLESKPEPTIKKKDDMFLFSKYDIAKSLVNKIKEDLDFDLVEVSDYSKYSLERTRKYGHENFKFLLKLDCSYKNPSLNLEIYNSLNKKVLSYFLMSIYDLDYTLDGYKAHKALSSIFKEINYNITSVENKIKSFQKIKEIVKPYIIESQSINVELKYNNIPLIIGLVPDREQKINEIILSSKGNFRDVKEAICIPSFTTRDLKYVFVTENNVLETIKSYTNDLLYDLSDFQDAFDSITKIPINGYILQETSIRYYESHAISFNYVKGRNTYRFFVKPFDRTYTYQKNNLDERKGYFVGFKDLMSKIKFELDKSKNIVPFDVEDKPELVYNTAKGILETKDNIEYIE</sequence>
<proteinExistence type="predicted"/>
<organism evidence="2 3">
    <name type="scientific">Staphylococcus phage vB_SepM_ phiIPLA-C1C</name>
    <dbReference type="NCBI Taxonomy" id="1572704"/>
    <lineage>
        <taxon>Viruses</taxon>
        <taxon>Duplodnaviria</taxon>
        <taxon>Heunggongvirae</taxon>
        <taxon>Uroviricota</taxon>
        <taxon>Caudoviricetes</taxon>
        <taxon>Herelleviridae</taxon>
        <taxon>Twortvirinae</taxon>
        <taxon>Sepunavirus</taxon>
        <taxon>Sepunavirus IPLAC1C</taxon>
    </lineage>
</organism>
<evidence type="ECO:0000313" key="3">
    <source>
        <dbReference type="Proteomes" id="UP000032689"/>
    </source>
</evidence>
<feature type="transmembrane region" description="Helical" evidence="1">
    <location>
        <begin position="6"/>
        <end position="25"/>
    </location>
</feature>
<dbReference type="GeneID" id="26640980"/>
<keyword evidence="1" id="KW-0812">Transmembrane</keyword>